<evidence type="ECO:0000313" key="6">
    <source>
        <dbReference type="Proteomes" id="UP000435060"/>
    </source>
</evidence>
<proteinExistence type="inferred from homology"/>
<dbReference type="GO" id="GO:0004175">
    <property type="term" value="F:endopeptidase activity"/>
    <property type="evidence" value="ECO:0007669"/>
    <property type="project" value="UniProtKB-ARBA"/>
</dbReference>
<dbReference type="Proteomes" id="UP000435060">
    <property type="component" value="Unassembled WGS sequence"/>
</dbReference>
<evidence type="ECO:0000313" key="7">
    <source>
        <dbReference type="Proteomes" id="UP000435423"/>
    </source>
</evidence>
<keyword evidence="2" id="KW-0812">Transmembrane</keyword>
<keyword evidence="2" id="KW-0472">Membrane</keyword>
<feature type="domain" description="CAAX prenyl protease 2/Lysostaphin resistance protein A-like" evidence="3">
    <location>
        <begin position="121"/>
        <end position="215"/>
    </location>
</feature>
<feature type="transmembrane region" description="Helical" evidence="2">
    <location>
        <begin position="123"/>
        <end position="145"/>
    </location>
</feature>
<dbReference type="Pfam" id="PF02517">
    <property type="entry name" value="Rce1-like"/>
    <property type="match status" value="1"/>
</dbReference>
<feature type="transmembrane region" description="Helical" evidence="2">
    <location>
        <begin position="182"/>
        <end position="198"/>
    </location>
</feature>
<gene>
    <name evidence="4" type="ORF">GGG87_04685</name>
    <name evidence="5" type="ORF">GGH11_05395</name>
</gene>
<dbReference type="RefSeq" id="WP_154608275.1">
    <property type="nucleotide sequence ID" value="NZ_CP072115.1"/>
</dbReference>
<accession>A0A6I4R9E5</accession>
<dbReference type="EMBL" id="WUBJ01000005">
    <property type="protein sequence ID" value="MWV56406.1"/>
    <property type="molecule type" value="Genomic_DNA"/>
</dbReference>
<keyword evidence="5" id="KW-0482">Metalloprotease</keyword>
<feature type="transmembrane region" description="Helical" evidence="2">
    <location>
        <begin position="45"/>
        <end position="65"/>
    </location>
</feature>
<organism evidence="5 7">
    <name type="scientific">Streptococcus zhangguiae</name>
    <dbReference type="NCBI Taxonomy" id="2664091"/>
    <lineage>
        <taxon>Bacteria</taxon>
        <taxon>Bacillati</taxon>
        <taxon>Bacillota</taxon>
        <taxon>Bacilli</taxon>
        <taxon>Lactobacillales</taxon>
        <taxon>Streptococcaceae</taxon>
        <taxon>Streptococcus</taxon>
    </lineage>
</organism>
<feature type="transmembrane region" description="Helical" evidence="2">
    <location>
        <begin position="86"/>
        <end position="103"/>
    </location>
</feature>
<reference evidence="4 6" key="2">
    <citation type="submission" date="2019-11" db="EMBL/GenBank/DDBJ databases">
        <title>Streptococcis sp. isolated from the respiratory tract of Marmot.</title>
        <authorList>
            <person name="Zhang G."/>
        </authorList>
    </citation>
    <scope>NUCLEOTIDE SEQUENCE [LARGE SCALE GENOMIC DNA]</scope>
    <source>
        <strain evidence="4">Zg-86</strain>
        <strain evidence="6">zg-86</strain>
    </source>
</reference>
<feature type="transmembrane region" description="Helical" evidence="2">
    <location>
        <begin position="157"/>
        <end position="176"/>
    </location>
</feature>
<dbReference type="AlphaFoldDB" id="A0A6I4R9E5"/>
<protein>
    <submittedName>
        <fullName evidence="5">CPBP family intramembrane metalloprotease</fullName>
    </submittedName>
</protein>
<evidence type="ECO:0000313" key="4">
    <source>
        <dbReference type="EMBL" id="MTB64289.1"/>
    </source>
</evidence>
<keyword evidence="5" id="KW-0378">Hydrolase</keyword>
<evidence type="ECO:0000259" key="3">
    <source>
        <dbReference type="Pfam" id="PF02517"/>
    </source>
</evidence>
<comment type="similarity">
    <text evidence="1">Belongs to the UPF0177 family.</text>
</comment>
<dbReference type="PANTHER" id="PTHR36435">
    <property type="entry name" value="SLR1288 PROTEIN"/>
    <property type="match status" value="1"/>
</dbReference>
<comment type="caution">
    <text evidence="5">The sequence shown here is derived from an EMBL/GenBank/DDBJ whole genome shotgun (WGS) entry which is preliminary data.</text>
</comment>
<sequence length="222" mass="25441">MKKILIRIVLWFLALYAYLNGAGLLTFDMVAHQRPDIPAEWVERMVPIFGVIGLVFLTAMSYLYWKYVYGKKDITIELPKPWLSNILYPIGLFILVLVGQQVLPVPPSNNQQLVEQSVLSQPLFSFFAVVIFAPIMEELLFRGVFAGYFFPTLTKKISIIFYLFLSSGLFCLAHGPRTLSDFLIYFTMGVSLGWLYLAKRDLRYSVGLHFANNLLSFVTILF</sequence>
<keyword evidence="2" id="KW-1133">Transmembrane helix</keyword>
<dbReference type="PANTHER" id="PTHR36435:SF1">
    <property type="entry name" value="CAAX AMINO TERMINAL PROTEASE FAMILY PROTEIN"/>
    <property type="match status" value="1"/>
</dbReference>
<dbReference type="GO" id="GO:0008237">
    <property type="term" value="F:metallopeptidase activity"/>
    <property type="evidence" value="ECO:0007669"/>
    <property type="project" value="UniProtKB-KW"/>
</dbReference>
<evidence type="ECO:0000313" key="5">
    <source>
        <dbReference type="EMBL" id="MWV56406.1"/>
    </source>
</evidence>
<dbReference type="InterPro" id="IPR003675">
    <property type="entry name" value="Rce1/LyrA-like_dom"/>
</dbReference>
<evidence type="ECO:0000256" key="2">
    <source>
        <dbReference type="SAM" id="Phobius"/>
    </source>
</evidence>
<dbReference type="InterPro" id="IPR052710">
    <property type="entry name" value="CAAX_protease"/>
</dbReference>
<keyword evidence="6" id="KW-1185">Reference proteome</keyword>
<reference evidence="5 7" key="1">
    <citation type="submission" date="2019-10" db="EMBL/GenBank/DDBJ databases">
        <title>Streptococcis sp, isolated from the respiratory tract of Marmot.</title>
        <authorList>
            <person name="Zhang G."/>
        </authorList>
    </citation>
    <scope>NUCLEOTIDE SEQUENCE [LARGE SCALE GENOMIC DNA]</scope>
    <source>
        <strain evidence="5">Zg-70</strain>
        <strain evidence="7">zg-70</strain>
    </source>
</reference>
<evidence type="ECO:0000256" key="1">
    <source>
        <dbReference type="ARBA" id="ARBA00009067"/>
    </source>
</evidence>
<name>A0A6I4R9E5_9STRE</name>
<dbReference type="GO" id="GO:0080120">
    <property type="term" value="P:CAAX-box protein maturation"/>
    <property type="evidence" value="ECO:0007669"/>
    <property type="project" value="UniProtKB-ARBA"/>
</dbReference>
<dbReference type="EMBL" id="WLCG01000006">
    <property type="protein sequence ID" value="MTB64289.1"/>
    <property type="molecule type" value="Genomic_DNA"/>
</dbReference>
<keyword evidence="5" id="KW-0645">Protease</keyword>
<dbReference type="Proteomes" id="UP000435423">
    <property type="component" value="Unassembled WGS sequence"/>
</dbReference>